<evidence type="ECO:0000256" key="4">
    <source>
        <dbReference type="ARBA" id="ARBA00022801"/>
    </source>
</evidence>
<evidence type="ECO:0000259" key="6">
    <source>
        <dbReference type="SMART" id="SM00849"/>
    </source>
</evidence>
<evidence type="ECO:0000256" key="3">
    <source>
        <dbReference type="ARBA" id="ARBA00022723"/>
    </source>
</evidence>
<evidence type="ECO:0000256" key="1">
    <source>
        <dbReference type="ARBA" id="ARBA00001947"/>
    </source>
</evidence>
<name>A0A4P9VMA5_9GAMM</name>
<comment type="cofactor">
    <cofactor evidence="1">
        <name>Zn(2+)</name>
        <dbReference type="ChEBI" id="CHEBI:29105"/>
    </cofactor>
</comment>
<dbReference type="InterPro" id="IPR001279">
    <property type="entry name" value="Metallo-B-lactamas"/>
</dbReference>
<reference evidence="7 8" key="1">
    <citation type="submission" date="2017-04" db="EMBL/GenBank/DDBJ databases">
        <title>Draft genome sequence of Zooshikella ganghwensis VG4 isolated from Red Sea sediments.</title>
        <authorList>
            <person name="Rehman Z."/>
            <person name="Alam I."/>
            <person name="Kamau A."/>
            <person name="Bajic V."/>
            <person name="Leiknes T."/>
        </authorList>
    </citation>
    <scope>NUCLEOTIDE SEQUENCE [LARGE SCALE GENOMIC DNA]</scope>
    <source>
        <strain evidence="7 8">VG4</strain>
    </source>
</reference>
<dbReference type="Proteomes" id="UP000257039">
    <property type="component" value="Unassembled WGS sequence"/>
</dbReference>
<organism evidence="7 8">
    <name type="scientific">Zooshikella ganghwensis</name>
    <dbReference type="NCBI Taxonomy" id="202772"/>
    <lineage>
        <taxon>Bacteria</taxon>
        <taxon>Pseudomonadati</taxon>
        <taxon>Pseudomonadota</taxon>
        <taxon>Gammaproteobacteria</taxon>
        <taxon>Oceanospirillales</taxon>
        <taxon>Zooshikellaceae</taxon>
        <taxon>Zooshikella</taxon>
    </lineage>
</organism>
<evidence type="ECO:0000313" key="7">
    <source>
        <dbReference type="EMBL" id="RDH44518.1"/>
    </source>
</evidence>
<dbReference type="PANTHER" id="PTHR42978">
    <property type="entry name" value="QUORUM-QUENCHING LACTONASE YTNP-RELATED-RELATED"/>
    <property type="match status" value="1"/>
</dbReference>
<protein>
    <submittedName>
        <fullName evidence="7">MBL fold metallo-hydrolase</fullName>
    </submittedName>
</protein>
<dbReference type="Pfam" id="PF00753">
    <property type="entry name" value="Lactamase_B"/>
    <property type="match status" value="1"/>
</dbReference>
<evidence type="ECO:0000256" key="5">
    <source>
        <dbReference type="ARBA" id="ARBA00022833"/>
    </source>
</evidence>
<evidence type="ECO:0000256" key="2">
    <source>
        <dbReference type="ARBA" id="ARBA00007749"/>
    </source>
</evidence>
<proteinExistence type="inferred from homology"/>
<dbReference type="GO" id="GO:0016787">
    <property type="term" value="F:hydrolase activity"/>
    <property type="evidence" value="ECO:0007669"/>
    <property type="project" value="UniProtKB-KW"/>
</dbReference>
<dbReference type="RefSeq" id="WP_094787655.1">
    <property type="nucleotide sequence ID" value="NZ_NDXW01000001.1"/>
</dbReference>
<dbReference type="SUPFAM" id="SSF56281">
    <property type="entry name" value="Metallo-hydrolase/oxidoreductase"/>
    <property type="match status" value="1"/>
</dbReference>
<evidence type="ECO:0000313" key="8">
    <source>
        <dbReference type="Proteomes" id="UP000257039"/>
    </source>
</evidence>
<dbReference type="AlphaFoldDB" id="A0A4P9VMA5"/>
<keyword evidence="3" id="KW-0479">Metal-binding</keyword>
<feature type="domain" description="Metallo-beta-lactamase" evidence="6">
    <location>
        <begin position="34"/>
        <end position="278"/>
    </location>
</feature>
<sequence length="293" mass="32965">MPSGISIRLLEVGHCVHPGFMVKPGLGWAPKAFPAGVALINHPQQGYILFDTGYHQRFMQCTRHFPERVYALVTPCSLSETETLVSQLAQLAIKPEDINHVVLSHFHADHIAGVCEFNEAKVYCHPDAHHFMTQANRFNRIRKGYLQGLLTPQQLSYAEDLSLTMINHFPLDLANVLGLTTGSLGLQAYDLFGDNALYLVFLPGHAAGQMGLLVRLAEGFLFLLADACWLIDNLRDGVNQHWLANIVCDNRQAYQDTLNKLRTCYEQTKDKVIFLPSHCQETLNQLKQRGWIS</sequence>
<keyword evidence="8" id="KW-1185">Reference proteome</keyword>
<dbReference type="EMBL" id="NDXW01000001">
    <property type="protein sequence ID" value="RDH44518.1"/>
    <property type="molecule type" value="Genomic_DNA"/>
</dbReference>
<dbReference type="InterPro" id="IPR051013">
    <property type="entry name" value="MBL_superfamily_lactonases"/>
</dbReference>
<gene>
    <name evidence="7" type="ORF">B9G39_14335</name>
</gene>
<keyword evidence="4 7" id="KW-0378">Hydrolase</keyword>
<keyword evidence="5" id="KW-0862">Zinc</keyword>
<dbReference type="CDD" id="cd07730">
    <property type="entry name" value="metallo-hydrolase-like_MBL-fold"/>
    <property type="match status" value="1"/>
</dbReference>
<dbReference type="PANTHER" id="PTHR42978:SF2">
    <property type="entry name" value="102 KBASES UNSTABLE REGION: FROM 1 TO 119443"/>
    <property type="match status" value="1"/>
</dbReference>
<comment type="caution">
    <text evidence="7">The sequence shown here is derived from an EMBL/GenBank/DDBJ whole genome shotgun (WGS) entry which is preliminary data.</text>
</comment>
<dbReference type="InterPro" id="IPR036866">
    <property type="entry name" value="RibonucZ/Hydroxyglut_hydro"/>
</dbReference>
<accession>A0A4P9VMA5</accession>
<dbReference type="SMART" id="SM00849">
    <property type="entry name" value="Lactamase_B"/>
    <property type="match status" value="1"/>
</dbReference>
<comment type="similarity">
    <text evidence="2">Belongs to the metallo-beta-lactamase superfamily.</text>
</comment>
<dbReference type="Gene3D" id="3.60.15.10">
    <property type="entry name" value="Ribonuclease Z/Hydroxyacylglutathione hydrolase-like"/>
    <property type="match status" value="1"/>
</dbReference>
<dbReference type="GO" id="GO:0046872">
    <property type="term" value="F:metal ion binding"/>
    <property type="evidence" value="ECO:0007669"/>
    <property type="project" value="UniProtKB-KW"/>
</dbReference>